<dbReference type="Proteomes" id="UP000009183">
    <property type="component" value="Chromosome 17"/>
</dbReference>
<dbReference type="AlphaFoldDB" id="D7TXP2"/>
<keyword evidence="2" id="KW-1185">Reference proteome</keyword>
<proteinExistence type="predicted"/>
<dbReference type="EMBL" id="FN596258">
    <property type="protein sequence ID" value="CBI35267.3"/>
    <property type="molecule type" value="Genomic_DNA"/>
</dbReference>
<name>D7TXP2_VITVI</name>
<organism evidence="1 2">
    <name type="scientific">Vitis vinifera</name>
    <name type="common">Grape</name>
    <dbReference type="NCBI Taxonomy" id="29760"/>
    <lineage>
        <taxon>Eukaryota</taxon>
        <taxon>Viridiplantae</taxon>
        <taxon>Streptophyta</taxon>
        <taxon>Embryophyta</taxon>
        <taxon>Tracheophyta</taxon>
        <taxon>Spermatophyta</taxon>
        <taxon>Magnoliopsida</taxon>
        <taxon>eudicotyledons</taxon>
        <taxon>Gunneridae</taxon>
        <taxon>Pentapetalae</taxon>
        <taxon>rosids</taxon>
        <taxon>Vitales</taxon>
        <taxon>Vitaceae</taxon>
        <taxon>Viteae</taxon>
        <taxon>Vitis</taxon>
    </lineage>
</organism>
<reference evidence="2" key="1">
    <citation type="journal article" date="2007" name="Nature">
        <title>The grapevine genome sequence suggests ancestral hexaploidization in major angiosperm phyla.</title>
        <authorList>
            <consortium name="The French-Italian Public Consortium for Grapevine Genome Characterization."/>
            <person name="Jaillon O."/>
            <person name="Aury J.-M."/>
            <person name="Noel B."/>
            <person name="Policriti A."/>
            <person name="Clepet C."/>
            <person name="Casagrande A."/>
            <person name="Choisne N."/>
            <person name="Aubourg S."/>
            <person name="Vitulo N."/>
            <person name="Jubin C."/>
            <person name="Vezzi A."/>
            <person name="Legeai F."/>
            <person name="Hugueney P."/>
            <person name="Dasilva C."/>
            <person name="Horner D."/>
            <person name="Mica E."/>
            <person name="Jublot D."/>
            <person name="Poulain J."/>
            <person name="Bruyere C."/>
            <person name="Billault A."/>
            <person name="Segurens B."/>
            <person name="Gouyvenoux M."/>
            <person name="Ugarte E."/>
            <person name="Cattonaro F."/>
            <person name="Anthouard V."/>
            <person name="Vico V."/>
            <person name="Del Fabbro C."/>
            <person name="Alaux M."/>
            <person name="Di Gaspero G."/>
            <person name="Dumas V."/>
            <person name="Felice N."/>
            <person name="Paillard S."/>
            <person name="Juman I."/>
            <person name="Moroldo M."/>
            <person name="Scalabrin S."/>
            <person name="Canaguier A."/>
            <person name="Le Clainche I."/>
            <person name="Malacrida G."/>
            <person name="Durand E."/>
            <person name="Pesole G."/>
            <person name="Laucou V."/>
            <person name="Chatelet P."/>
            <person name="Merdinoglu D."/>
            <person name="Delledonne M."/>
            <person name="Pezzotti M."/>
            <person name="Lecharny A."/>
            <person name="Scarpelli C."/>
            <person name="Artiguenave F."/>
            <person name="Pe M.E."/>
            <person name="Valle G."/>
            <person name="Morgante M."/>
            <person name="Caboche M."/>
            <person name="Adam-Blondon A.-F."/>
            <person name="Weissenbach J."/>
            <person name="Quetier F."/>
            <person name="Wincker P."/>
        </authorList>
    </citation>
    <scope>NUCLEOTIDE SEQUENCE [LARGE SCALE GENOMIC DNA]</scope>
    <source>
        <strain evidence="2">cv. Pinot noir / PN40024</strain>
    </source>
</reference>
<gene>
    <name evidence="1" type="ordered locus">VIT_17s0053g00030</name>
</gene>
<protein>
    <submittedName>
        <fullName evidence="1">Uncharacterized protein</fullName>
    </submittedName>
</protein>
<sequence>MQESNQEVPAWLSCYATRSSYGGGRSNGEYGTSGSSYGGEEYDRKIDYMEEKLQETIPPGHVLSPIIPSSLILKINFLNFTL</sequence>
<dbReference type="HOGENOM" id="CLU_2563075_0_0_1"/>
<evidence type="ECO:0000313" key="1">
    <source>
        <dbReference type="EMBL" id="CBI35267.3"/>
    </source>
</evidence>
<evidence type="ECO:0000313" key="2">
    <source>
        <dbReference type="Proteomes" id="UP000009183"/>
    </source>
</evidence>
<dbReference type="InParanoid" id="D7TXP2"/>
<dbReference type="PaxDb" id="29760-VIT_17s0053g00030.t01"/>
<dbReference type="STRING" id="29760.D7TXP2"/>
<accession>D7TXP2</accession>